<evidence type="ECO:0000313" key="1">
    <source>
        <dbReference type="EMBL" id="MCI4684872.1"/>
    </source>
</evidence>
<accession>A0ABS9ZCP9</accession>
<keyword evidence="2" id="KW-1185">Reference proteome</keyword>
<reference evidence="1" key="1">
    <citation type="journal article" date="2022" name="ISME J.">
        <title>Identification of active gaseous-alkane degraders at natural gas seeps.</title>
        <authorList>
            <person name="Farhan Ul Haque M."/>
            <person name="Hernandez M."/>
            <person name="Crombie A.T."/>
            <person name="Murrell J.C."/>
        </authorList>
    </citation>
    <scope>NUCLEOTIDE SEQUENCE</scope>
    <source>
        <strain evidence="1">PC2</strain>
    </source>
</reference>
<proteinExistence type="predicted"/>
<name>A0ABS9ZCP9_9HYPH</name>
<sequence length="193" mass="19467">MPASQSAPLPAAQGGAQGGAREAAQAIKGTGRAAGVAVAGVLLSGLAASGLLIGQPPLASRGAGAEIMTVAATDIIEASASLDPAKAFALAAAARQCRAPLAYITLSNAPGEPDSFIRIRSGAYISPPYHVGAAPMRVALPFPNPYSVGRGQLTVEGRQKGLRATLYPTWVSPGGRNGNVIDIWWKTDKPCGG</sequence>
<dbReference type="RefSeq" id="WP_243068749.1">
    <property type="nucleotide sequence ID" value="NZ_JAIVFK010000022.1"/>
</dbReference>
<evidence type="ECO:0000313" key="2">
    <source>
        <dbReference type="Proteomes" id="UP001139104"/>
    </source>
</evidence>
<dbReference type="EMBL" id="JAIVFP010000001">
    <property type="protein sequence ID" value="MCI4684872.1"/>
    <property type="molecule type" value="Genomic_DNA"/>
</dbReference>
<gene>
    <name evidence="1" type="ORF">K2U94_19215</name>
</gene>
<dbReference type="Proteomes" id="UP001139104">
    <property type="component" value="Unassembled WGS sequence"/>
</dbReference>
<comment type="caution">
    <text evidence="1">The sequence shown here is derived from an EMBL/GenBank/DDBJ whole genome shotgun (WGS) entry which is preliminary data.</text>
</comment>
<protein>
    <submittedName>
        <fullName evidence="1">Uncharacterized protein</fullName>
    </submittedName>
</protein>
<organism evidence="1 2">
    <name type="scientific">Candidatus Rhodoblastus alkanivorans</name>
    <dbReference type="NCBI Taxonomy" id="2954117"/>
    <lineage>
        <taxon>Bacteria</taxon>
        <taxon>Pseudomonadati</taxon>
        <taxon>Pseudomonadota</taxon>
        <taxon>Alphaproteobacteria</taxon>
        <taxon>Hyphomicrobiales</taxon>
        <taxon>Rhodoblastaceae</taxon>
        <taxon>Rhodoblastus</taxon>
    </lineage>
</organism>